<comment type="caution">
    <text evidence="1">The sequence shown here is derived from an EMBL/GenBank/DDBJ whole genome shotgun (WGS) entry which is preliminary data.</text>
</comment>
<evidence type="ECO:0000313" key="2">
    <source>
        <dbReference type="Proteomes" id="UP001403385"/>
    </source>
</evidence>
<accession>A0AAW9RX39</accession>
<keyword evidence="2" id="KW-1185">Reference proteome</keyword>
<sequence length="594" mass="67824">MKRIHSFHIPVMGTGFTIDTPIKIAHYGISSVISIVDDQLIERMREYYCQKLQLPFDPITEKVLDFRAKRITAYLNLVHQIVGNKFENLLQSLLEKKGEIEKYMDMLPAFSSLKKEYMTLLEANTPLHQLKTWLQRNLSCGSIDVNIMTKLDKENYSKDEKLPVEYNDAHAALRGFAQSELEASLVLSAGMNPRLYNYLEQFEDFYPQPGKSNKKKIVLKVSDYRSALIQGKYLAKKGLWVDEYRIESGLNCGGHAFATDGHLMGPILEEFKQNRKALGQSVFSLYVEALTSKKRYCPEEIPDVAISAQGGLGTAEEHQFLLEHYQINSVGWGSPFLLVPEATNVDPSTRKQLSKAEEKDLYLSNISPLGVPFNNLRNNSKDQEKERLIEKERPGSSCPKKYLVSNKDFTEEALCTASRHYQHLKLKKLEAQQLSPEEYRTEYDKIVEKSCICVGLGTPALLVNGMDTRKEGEGVSVCPGPNMAYFSKVVSLRDMVRHIYGKANVIQRKDRPSLFIKELEMYVTYFKNKLQESSGNKTAKSEKYLKTFKNNLLKGIAYYQELFTCFGAQLELFNPQMLVKMNRLELELQAVEIA</sequence>
<dbReference type="EMBL" id="JBDKWZ010000005">
    <property type="protein sequence ID" value="MEN7548267.1"/>
    <property type="molecule type" value="Genomic_DNA"/>
</dbReference>
<dbReference type="AlphaFoldDB" id="A0AAW9RX39"/>
<dbReference type="RefSeq" id="WP_346821047.1">
    <property type="nucleotide sequence ID" value="NZ_JBDKWZ010000005.1"/>
</dbReference>
<protein>
    <submittedName>
        <fullName evidence="1">Uncharacterized protein</fullName>
    </submittedName>
</protein>
<name>A0AAW9RX39_9BACT</name>
<proteinExistence type="predicted"/>
<reference evidence="1 2" key="1">
    <citation type="submission" date="2024-04" db="EMBL/GenBank/DDBJ databases">
        <title>Novel genus in family Flammeovirgaceae.</title>
        <authorList>
            <person name="Nguyen T.H."/>
            <person name="Vuong T.Q."/>
            <person name="Le H."/>
            <person name="Kim S.-G."/>
        </authorList>
    </citation>
    <scope>NUCLEOTIDE SEQUENCE [LARGE SCALE GENOMIC DNA]</scope>
    <source>
        <strain evidence="1 2">JCM 23209</strain>
    </source>
</reference>
<evidence type="ECO:0000313" key="1">
    <source>
        <dbReference type="EMBL" id="MEN7548267.1"/>
    </source>
</evidence>
<gene>
    <name evidence="1" type="ORF">AAG747_10140</name>
</gene>
<dbReference type="Proteomes" id="UP001403385">
    <property type="component" value="Unassembled WGS sequence"/>
</dbReference>
<organism evidence="1 2">
    <name type="scientific">Rapidithrix thailandica</name>
    <dbReference type="NCBI Taxonomy" id="413964"/>
    <lineage>
        <taxon>Bacteria</taxon>
        <taxon>Pseudomonadati</taxon>
        <taxon>Bacteroidota</taxon>
        <taxon>Cytophagia</taxon>
        <taxon>Cytophagales</taxon>
        <taxon>Flammeovirgaceae</taxon>
        <taxon>Rapidithrix</taxon>
    </lineage>
</organism>